<sequence>VSGIILFLLYITISVAGWADNLVGGTKTEISFSLDPEKEDFKPDEK</sequence>
<feature type="non-terminal residue" evidence="1">
    <location>
        <position position="46"/>
    </location>
</feature>
<accession>A0A382PGI0</accession>
<dbReference type="AlphaFoldDB" id="A0A382PGI0"/>
<protein>
    <submittedName>
        <fullName evidence="1">Uncharacterized protein</fullName>
    </submittedName>
</protein>
<name>A0A382PGI0_9ZZZZ</name>
<organism evidence="1">
    <name type="scientific">marine metagenome</name>
    <dbReference type="NCBI Taxonomy" id="408172"/>
    <lineage>
        <taxon>unclassified sequences</taxon>
        <taxon>metagenomes</taxon>
        <taxon>ecological metagenomes</taxon>
    </lineage>
</organism>
<reference evidence="1" key="1">
    <citation type="submission" date="2018-05" db="EMBL/GenBank/DDBJ databases">
        <authorList>
            <person name="Lanie J.A."/>
            <person name="Ng W.-L."/>
            <person name="Kazmierczak K.M."/>
            <person name="Andrzejewski T.M."/>
            <person name="Davidsen T.M."/>
            <person name="Wayne K.J."/>
            <person name="Tettelin H."/>
            <person name="Glass J.I."/>
            <person name="Rusch D."/>
            <person name="Podicherti R."/>
            <person name="Tsui H.-C.T."/>
            <person name="Winkler M.E."/>
        </authorList>
    </citation>
    <scope>NUCLEOTIDE SEQUENCE</scope>
</reference>
<gene>
    <name evidence="1" type="ORF">METZ01_LOCUS323926</name>
</gene>
<proteinExistence type="predicted"/>
<evidence type="ECO:0000313" key="1">
    <source>
        <dbReference type="EMBL" id="SVC71072.1"/>
    </source>
</evidence>
<dbReference type="EMBL" id="UINC01106421">
    <property type="protein sequence ID" value="SVC71072.1"/>
    <property type="molecule type" value="Genomic_DNA"/>
</dbReference>
<feature type="non-terminal residue" evidence="1">
    <location>
        <position position="1"/>
    </location>
</feature>